<reference evidence="1 2" key="1">
    <citation type="submission" date="2024-09" db="EMBL/GenBank/DDBJ databases">
        <authorList>
            <person name="Sun Q."/>
            <person name="Mori K."/>
        </authorList>
    </citation>
    <scope>NUCLEOTIDE SEQUENCE [LARGE SCALE GENOMIC DNA]</scope>
    <source>
        <strain evidence="1 2">JCM 3307</strain>
    </source>
</reference>
<accession>A0ABV5MSC8</accession>
<dbReference type="InterPro" id="IPR027417">
    <property type="entry name" value="P-loop_NTPase"/>
</dbReference>
<evidence type="ECO:0000313" key="1">
    <source>
        <dbReference type="EMBL" id="MFB9451761.1"/>
    </source>
</evidence>
<dbReference type="RefSeq" id="WP_246656334.1">
    <property type="nucleotide sequence ID" value="NZ_CP061913.1"/>
</dbReference>
<sequence>MNETVGDSPVADGPKLFLMVGLPGSGKTFRARELAEQHGALRLTPDEWALSIFGQEDRHQEPGGMRWLLEGRLIALAVDALRLRLSVVLDFGLWSRDERSALRWMAASVGAACEIVYLPVAREVQWSRIRNRWEHTPEQTFPMSAAELDAWREQFQVPGPEELSGSSVSSPPSGDESWFDWATRFWPSLAQSLNGRLGSDGARWGAC</sequence>
<organism evidence="1 2">
    <name type="scientific">Dactylosporangium vinaceum</name>
    <dbReference type="NCBI Taxonomy" id="53362"/>
    <lineage>
        <taxon>Bacteria</taxon>
        <taxon>Bacillati</taxon>
        <taxon>Actinomycetota</taxon>
        <taxon>Actinomycetes</taxon>
        <taxon>Micromonosporales</taxon>
        <taxon>Micromonosporaceae</taxon>
        <taxon>Dactylosporangium</taxon>
    </lineage>
</organism>
<dbReference type="Gene3D" id="3.40.50.300">
    <property type="entry name" value="P-loop containing nucleotide triphosphate hydrolases"/>
    <property type="match status" value="1"/>
</dbReference>
<dbReference type="Proteomes" id="UP001589608">
    <property type="component" value="Unassembled WGS sequence"/>
</dbReference>
<proteinExistence type="predicted"/>
<dbReference type="SUPFAM" id="SSF52540">
    <property type="entry name" value="P-loop containing nucleoside triphosphate hydrolases"/>
    <property type="match status" value="1"/>
</dbReference>
<comment type="caution">
    <text evidence="1">The sequence shown here is derived from an EMBL/GenBank/DDBJ whole genome shotgun (WGS) entry which is preliminary data.</text>
</comment>
<evidence type="ECO:0000313" key="2">
    <source>
        <dbReference type="Proteomes" id="UP001589608"/>
    </source>
</evidence>
<dbReference type="Pfam" id="PF13671">
    <property type="entry name" value="AAA_33"/>
    <property type="match status" value="1"/>
</dbReference>
<protein>
    <submittedName>
        <fullName evidence="1">AAA family ATPase</fullName>
    </submittedName>
</protein>
<name>A0ABV5MSC8_9ACTN</name>
<gene>
    <name evidence="1" type="ORF">ACFFTR_52620</name>
</gene>
<keyword evidence="2" id="KW-1185">Reference proteome</keyword>
<dbReference type="EMBL" id="JBHMCA010000090">
    <property type="protein sequence ID" value="MFB9451761.1"/>
    <property type="molecule type" value="Genomic_DNA"/>
</dbReference>